<dbReference type="EMBL" id="LGUT01000230">
    <property type="protein sequence ID" value="KOG91495.1"/>
    <property type="molecule type" value="Genomic_DNA"/>
</dbReference>
<evidence type="ECO:0000313" key="1">
    <source>
        <dbReference type="EMBL" id="KOG91495.1"/>
    </source>
</evidence>
<keyword evidence="2" id="KW-1185">Reference proteome</keyword>
<organism evidence="1 2">
    <name type="scientific">Streptomyces varsoviensis</name>
    <dbReference type="NCBI Taxonomy" id="67373"/>
    <lineage>
        <taxon>Bacteria</taxon>
        <taxon>Bacillati</taxon>
        <taxon>Actinomycetota</taxon>
        <taxon>Actinomycetes</taxon>
        <taxon>Kitasatosporales</taxon>
        <taxon>Streptomycetaceae</taxon>
        <taxon>Streptomyces</taxon>
    </lineage>
</organism>
<dbReference type="InterPro" id="IPR045428">
    <property type="entry name" value="EACC1"/>
</dbReference>
<reference evidence="1 2" key="1">
    <citation type="submission" date="2015-07" db="EMBL/GenBank/DDBJ databases">
        <authorList>
            <person name="Ju K.-S."/>
            <person name="Doroghazi J.R."/>
            <person name="Metcalf W.W."/>
        </authorList>
    </citation>
    <scope>NUCLEOTIDE SEQUENCE [LARGE SCALE GENOMIC DNA]</scope>
    <source>
        <strain evidence="1 2">NRRL B-3589</strain>
    </source>
</reference>
<proteinExistence type="predicted"/>
<evidence type="ECO:0000313" key="2">
    <source>
        <dbReference type="Proteomes" id="UP000037020"/>
    </source>
</evidence>
<dbReference type="Proteomes" id="UP000037020">
    <property type="component" value="Unassembled WGS sequence"/>
</dbReference>
<name>A0ABR5JDH9_9ACTN</name>
<dbReference type="Pfam" id="PF19953">
    <property type="entry name" value="EACC1"/>
    <property type="match status" value="1"/>
</dbReference>
<gene>
    <name evidence="1" type="ORF">ADK38_02875</name>
</gene>
<dbReference type="RefSeq" id="WP_030874413.1">
    <property type="nucleotide sequence ID" value="NZ_JBIRHZ010000007.1"/>
</dbReference>
<comment type="caution">
    <text evidence="1">The sequence shown here is derived from an EMBL/GenBank/DDBJ whole genome shotgun (WGS) entry which is preliminary data.</text>
</comment>
<accession>A0ABR5JDH9</accession>
<sequence>MTVELRVRVNDGGRLEDLREWMGGHPGVTVRPVARAPERNSQGTVWDFLAVVCATGGPVVAAVRALQIWIEAQVTEIEIEVGDRRIKVTSRTAGAVLPQVLAAAQALETAPEPAEGADDSA</sequence>
<protein>
    <submittedName>
        <fullName evidence="1">Uncharacterized protein</fullName>
    </submittedName>
</protein>